<gene>
    <name evidence="2" type="ORF">SEV965_LOCUS39128</name>
</gene>
<name>A0A815XQH4_9BILA</name>
<organism evidence="2 3">
    <name type="scientific">Rotaria sordida</name>
    <dbReference type="NCBI Taxonomy" id="392033"/>
    <lineage>
        <taxon>Eukaryota</taxon>
        <taxon>Metazoa</taxon>
        <taxon>Spiralia</taxon>
        <taxon>Gnathifera</taxon>
        <taxon>Rotifera</taxon>
        <taxon>Eurotatoria</taxon>
        <taxon>Bdelloidea</taxon>
        <taxon>Philodinida</taxon>
        <taxon>Philodinidae</taxon>
        <taxon>Rotaria</taxon>
    </lineage>
</organism>
<comment type="caution">
    <text evidence="2">The sequence shown here is derived from an EMBL/GenBank/DDBJ whole genome shotgun (WGS) entry which is preliminary data.</text>
</comment>
<dbReference type="InterPro" id="IPR052201">
    <property type="entry name" value="LRR-containing_regulator"/>
</dbReference>
<dbReference type="InterPro" id="IPR032675">
    <property type="entry name" value="LRR_dom_sf"/>
</dbReference>
<dbReference type="InterPro" id="IPR001611">
    <property type="entry name" value="Leu-rich_rpt"/>
</dbReference>
<proteinExistence type="predicted"/>
<evidence type="ECO:0000256" key="1">
    <source>
        <dbReference type="ARBA" id="ARBA00022737"/>
    </source>
</evidence>
<accession>A0A815XQH4</accession>
<dbReference type="PANTHER" id="PTHR24111:SF0">
    <property type="entry name" value="LEUCINE-RICH REPEAT-CONTAINING PROTEIN"/>
    <property type="match status" value="1"/>
</dbReference>
<dbReference type="SUPFAM" id="SSF52047">
    <property type="entry name" value="RNI-like"/>
    <property type="match status" value="1"/>
</dbReference>
<dbReference type="Gene3D" id="3.80.10.10">
    <property type="entry name" value="Ribonuclease Inhibitor"/>
    <property type="match status" value="2"/>
</dbReference>
<sequence>MDSAYIKILTLITLNLQNNRTGDIGAQHLREVLRINKTLLKFTLKGNQSTLCTKVQMEHEVALEMISTTVDWTGHQIREEKLECLSTALQTNYITIVLILDENQIGDNDMRYLVDGLLRNKTLQELSLRKNRIGDEGVKCIADVLKENMTLTTLNLSKNSIGNDGVKYLAEVLKENMTLTTLILSNNLVGDNGAKYVADIIKNLLLI</sequence>
<dbReference type="AlphaFoldDB" id="A0A815XQH4"/>
<dbReference type="EMBL" id="CAJNOU010012111">
    <property type="protein sequence ID" value="CAF1560482.1"/>
    <property type="molecule type" value="Genomic_DNA"/>
</dbReference>
<dbReference type="SMART" id="SM00368">
    <property type="entry name" value="LRR_RI"/>
    <property type="match status" value="4"/>
</dbReference>
<dbReference type="Proteomes" id="UP000663889">
    <property type="component" value="Unassembled WGS sequence"/>
</dbReference>
<evidence type="ECO:0000313" key="3">
    <source>
        <dbReference type="Proteomes" id="UP000663889"/>
    </source>
</evidence>
<feature type="non-terminal residue" evidence="2">
    <location>
        <position position="1"/>
    </location>
</feature>
<keyword evidence="1" id="KW-0677">Repeat</keyword>
<evidence type="ECO:0000313" key="2">
    <source>
        <dbReference type="EMBL" id="CAF1560482.1"/>
    </source>
</evidence>
<protein>
    <submittedName>
        <fullName evidence="2">Uncharacterized protein</fullName>
    </submittedName>
</protein>
<dbReference type="Pfam" id="PF13516">
    <property type="entry name" value="LRR_6"/>
    <property type="match status" value="3"/>
</dbReference>
<dbReference type="PANTHER" id="PTHR24111">
    <property type="entry name" value="LEUCINE-RICH REPEAT-CONTAINING PROTEIN 34"/>
    <property type="match status" value="1"/>
</dbReference>
<reference evidence="2" key="1">
    <citation type="submission" date="2021-02" db="EMBL/GenBank/DDBJ databases">
        <authorList>
            <person name="Nowell W R."/>
        </authorList>
    </citation>
    <scope>NUCLEOTIDE SEQUENCE</scope>
</reference>